<dbReference type="Proteomes" id="UP001485459">
    <property type="component" value="Chromosome"/>
</dbReference>
<keyword evidence="4" id="KW-1185">Reference proteome</keyword>
<evidence type="ECO:0000256" key="1">
    <source>
        <dbReference type="ARBA" id="ARBA00023002"/>
    </source>
</evidence>
<evidence type="ECO:0000259" key="2">
    <source>
        <dbReference type="Pfam" id="PF02525"/>
    </source>
</evidence>
<dbReference type="InterPro" id="IPR003680">
    <property type="entry name" value="Flavodoxin_fold"/>
</dbReference>
<feature type="domain" description="Flavodoxin-like fold" evidence="2">
    <location>
        <begin position="1"/>
        <end position="168"/>
    </location>
</feature>
<dbReference type="InterPro" id="IPR046980">
    <property type="entry name" value="KefG/KefF"/>
</dbReference>
<dbReference type="EMBL" id="CP149822">
    <property type="protein sequence ID" value="WZN40953.1"/>
    <property type="molecule type" value="Genomic_DNA"/>
</dbReference>
<organism evidence="3 4">
    <name type="scientific">Chitinophaga pollutisoli</name>
    <dbReference type="NCBI Taxonomy" id="3133966"/>
    <lineage>
        <taxon>Bacteria</taxon>
        <taxon>Pseudomonadati</taxon>
        <taxon>Bacteroidota</taxon>
        <taxon>Chitinophagia</taxon>
        <taxon>Chitinophagales</taxon>
        <taxon>Chitinophagaceae</taxon>
        <taxon>Chitinophaga</taxon>
    </lineage>
</organism>
<dbReference type="PANTHER" id="PTHR47307:SF1">
    <property type="entry name" value="GLUTATHIONE-REGULATED POTASSIUM-EFFLUX SYSTEM ANCILLARY PROTEIN KEFG"/>
    <property type="match status" value="1"/>
</dbReference>
<dbReference type="Pfam" id="PF02525">
    <property type="entry name" value="Flavodoxin_2"/>
    <property type="match status" value="1"/>
</dbReference>
<name>A0ABZ2YN79_9BACT</name>
<proteinExistence type="predicted"/>
<dbReference type="InterPro" id="IPR029039">
    <property type="entry name" value="Flavoprotein-like_sf"/>
</dbReference>
<protein>
    <submittedName>
        <fullName evidence="3">NAD(P)H-dependent oxidoreductase</fullName>
        <ecNumber evidence="3">1.-.-.-</ecNumber>
    </submittedName>
</protein>
<dbReference type="RefSeq" id="WP_341835817.1">
    <property type="nucleotide sequence ID" value="NZ_CP149822.1"/>
</dbReference>
<evidence type="ECO:0000313" key="4">
    <source>
        <dbReference type="Proteomes" id="UP001485459"/>
    </source>
</evidence>
<gene>
    <name evidence="3" type="ORF">WJU16_23610</name>
</gene>
<dbReference type="PANTHER" id="PTHR47307">
    <property type="entry name" value="GLUTATHIONE-REGULATED POTASSIUM-EFFLUX SYSTEM ANCILLARY PROTEIN KEFG"/>
    <property type="match status" value="1"/>
</dbReference>
<sequence length="191" mass="21871">MKTLVIVTHPNMEASVINKRWIAEMQKHPEQYQIHELYKSYPSGKIDVPREQALIEAHDRIIFQFPLYWFSSPPLLKQWLDEVLAYGWAYGSKSGYKAGGKKIALAITAGIDEEEYLPGARYKYTLQELTRPFELTFEYIRADYRGFHAFYGIELNASEARIESSVAPYMDFLASFAGIKKPASCEAGICL</sequence>
<evidence type="ECO:0000313" key="3">
    <source>
        <dbReference type="EMBL" id="WZN40953.1"/>
    </source>
</evidence>
<dbReference type="Gene3D" id="3.40.50.360">
    <property type="match status" value="1"/>
</dbReference>
<dbReference type="EC" id="1.-.-.-" evidence="3"/>
<keyword evidence="1 3" id="KW-0560">Oxidoreductase</keyword>
<accession>A0ABZ2YN79</accession>
<dbReference type="GO" id="GO:0016491">
    <property type="term" value="F:oxidoreductase activity"/>
    <property type="evidence" value="ECO:0007669"/>
    <property type="project" value="UniProtKB-KW"/>
</dbReference>
<dbReference type="SUPFAM" id="SSF52218">
    <property type="entry name" value="Flavoproteins"/>
    <property type="match status" value="1"/>
</dbReference>
<reference evidence="4" key="1">
    <citation type="submission" date="2024-03" db="EMBL/GenBank/DDBJ databases">
        <title>Chitinophaga horti sp. nov., isolated from garden soil.</title>
        <authorList>
            <person name="Lee D.S."/>
            <person name="Han D.M."/>
            <person name="Baek J.H."/>
            <person name="Choi D.G."/>
            <person name="Jeon J.H."/>
            <person name="Jeon C.O."/>
        </authorList>
    </citation>
    <scope>NUCLEOTIDE SEQUENCE [LARGE SCALE GENOMIC DNA]</scope>
    <source>
        <strain evidence="4">GPA1</strain>
    </source>
</reference>